<feature type="signal peptide" evidence="1">
    <location>
        <begin position="1"/>
        <end position="22"/>
    </location>
</feature>
<dbReference type="Gramene" id="Potri.011G151900.1.v4.1">
    <property type="protein sequence ID" value="Potri.011G151900.1.v4.1"/>
    <property type="gene ID" value="Potri.011G151900.v4.1"/>
</dbReference>
<dbReference type="OMA" id="KNGAQNC"/>
<dbReference type="HOGENOM" id="CLU_176707_0_0_1"/>
<gene>
    <name evidence="2" type="ORF">POPTR_011G151900</name>
</gene>
<dbReference type="EMBL" id="CM009300">
    <property type="protein sequence ID" value="PNT13598.1"/>
    <property type="molecule type" value="Genomic_DNA"/>
</dbReference>
<dbReference type="FunCoup" id="U5FZX3">
    <property type="interactions" value="4"/>
</dbReference>
<sequence>MKGSRALVASVLTASTVALSSASSSSLMVSEGSSRSLSMEKNGGFKKEEFETRFDGLRFIETLVTAHR</sequence>
<accession>U5FZX3</accession>
<keyword evidence="3" id="KW-1185">Reference proteome</keyword>
<evidence type="ECO:0000313" key="2">
    <source>
        <dbReference type="EMBL" id="PNT13598.1"/>
    </source>
</evidence>
<organism evidence="2 3">
    <name type="scientific">Populus trichocarpa</name>
    <name type="common">Western balsam poplar</name>
    <name type="synonym">Populus balsamifera subsp. trichocarpa</name>
    <dbReference type="NCBI Taxonomy" id="3694"/>
    <lineage>
        <taxon>Eukaryota</taxon>
        <taxon>Viridiplantae</taxon>
        <taxon>Streptophyta</taxon>
        <taxon>Embryophyta</taxon>
        <taxon>Tracheophyta</taxon>
        <taxon>Spermatophyta</taxon>
        <taxon>Magnoliopsida</taxon>
        <taxon>eudicotyledons</taxon>
        <taxon>Gunneridae</taxon>
        <taxon>Pentapetalae</taxon>
        <taxon>rosids</taxon>
        <taxon>fabids</taxon>
        <taxon>Malpighiales</taxon>
        <taxon>Salicaceae</taxon>
        <taxon>Saliceae</taxon>
        <taxon>Populus</taxon>
    </lineage>
</organism>
<keyword evidence="1" id="KW-0732">Signal</keyword>
<evidence type="ECO:0008006" key="4">
    <source>
        <dbReference type="Google" id="ProtNLM"/>
    </source>
</evidence>
<dbReference type="PANTHER" id="PTHR34683">
    <property type="entry name" value="EXPRESSED PROTEIN-RELATED"/>
    <property type="match status" value="1"/>
</dbReference>
<name>U5FZX3_POPTR</name>
<feature type="chain" id="PRO_5030178241" description="CASP-like protein" evidence="1">
    <location>
        <begin position="23"/>
        <end position="68"/>
    </location>
</feature>
<dbReference type="Proteomes" id="UP000006729">
    <property type="component" value="Chromosome 11"/>
</dbReference>
<dbReference type="AlphaFoldDB" id="U5FZX3"/>
<proteinExistence type="predicted"/>
<reference evidence="2 3" key="1">
    <citation type="journal article" date="2006" name="Science">
        <title>The genome of black cottonwood, Populus trichocarpa (Torr. &amp; Gray).</title>
        <authorList>
            <person name="Tuskan G.A."/>
            <person name="Difazio S."/>
            <person name="Jansson S."/>
            <person name="Bohlmann J."/>
            <person name="Grigoriev I."/>
            <person name="Hellsten U."/>
            <person name="Putnam N."/>
            <person name="Ralph S."/>
            <person name="Rombauts S."/>
            <person name="Salamov A."/>
            <person name="Schein J."/>
            <person name="Sterck L."/>
            <person name="Aerts A."/>
            <person name="Bhalerao R.R."/>
            <person name="Bhalerao R.P."/>
            <person name="Blaudez D."/>
            <person name="Boerjan W."/>
            <person name="Brun A."/>
            <person name="Brunner A."/>
            <person name="Busov V."/>
            <person name="Campbell M."/>
            <person name="Carlson J."/>
            <person name="Chalot M."/>
            <person name="Chapman J."/>
            <person name="Chen G.L."/>
            <person name="Cooper D."/>
            <person name="Coutinho P.M."/>
            <person name="Couturier J."/>
            <person name="Covert S."/>
            <person name="Cronk Q."/>
            <person name="Cunningham R."/>
            <person name="Davis J."/>
            <person name="Degroeve S."/>
            <person name="Dejardin A."/>
            <person name="Depamphilis C."/>
            <person name="Detter J."/>
            <person name="Dirks B."/>
            <person name="Dubchak I."/>
            <person name="Duplessis S."/>
            <person name="Ehlting J."/>
            <person name="Ellis B."/>
            <person name="Gendler K."/>
            <person name="Goodstein D."/>
            <person name="Gribskov M."/>
            <person name="Grimwood J."/>
            <person name="Groover A."/>
            <person name="Gunter L."/>
            <person name="Hamberger B."/>
            <person name="Heinze B."/>
            <person name="Helariutta Y."/>
            <person name="Henrissat B."/>
            <person name="Holligan D."/>
            <person name="Holt R."/>
            <person name="Huang W."/>
            <person name="Islam-Faridi N."/>
            <person name="Jones S."/>
            <person name="Jones-Rhoades M."/>
            <person name="Jorgensen R."/>
            <person name="Joshi C."/>
            <person name="Kangasjarvi J."/>
            <person name="Karlsson J."/>
            <person name="Kelleher C."/>
            <person name="Kirkpatrick R."/>
            <person name="Kirst M."/>
            <person name="Kohler A."/>
            <person name="Kalluri U."/>
            <person name="Larimer F."/>
            <person name="Leebens-Mack J."/>
            <person name="Leple J.C."/>
            <person name="Locascio P."/>
            <person name="Lou Y."/>
            <person name="Lucas S."/>
            <person name="Martin F."/>
            <person name="Montanini B."/>
            <person name="Napoli C."/>
            <person name="Nelson D.R."/>
            <person name="Nelson C."/>
            <person name="Nieminen K."/>
            <person name="Nilsson O."/>
            <person name="Pereda V."/>
            <person name="Peter G."/>
            <person name="Philippe R."/>
            <person name="Pilate G."/>
            <person name="Poliakov A."/>
            <person name="Razumovskaya J."/>
            <person name="Richardson P."/>
            <person name="Rinaldi C."/>
            <person name="Ritland K."/>
            <person name="Rouze P."/>
            <person name="Ryaboy D."/>
            <person name="Schmutz J."/>
            <person name="Schrader J."/>
            <person name="Segerman B."/>
            <person name="Shin H."/>
            <person name="Siddiqui A."/>
            <person name="Sterky F."/>
            <person name="Terry A."/>
            <person name="Tsai C.J."/>
            <person name="Uberbacher E."/>
            <person name="Unneberg P."/>
            <person name="Vahala J."/>
            <person name="Wall K."/>
            <person name="Wessler S."/>
            <person name="Yang G."/>
            <person name="Yin T."/>
            <person name="Douglas C."/>
            <person name="Marra M."/>
            <person name="Sandberg G."/>
            <person name="Van de Peer Y."/>
            <person name="Rokhsar D."/>
        </authorList>
    </citation>
    <scope>NUCLEOTIDE SEQUENCE [LARGE SCALE GENOMIC DNA]</scope>
    <source>
        <strain evidence="3">cv. Nisqually</strain>
    </source>
</reference>
<dbReference type="PANTHER" id="PTHR34683:SF3">
    <property type="entry name" value="CASP-LIKE PROTEIN"/>
    <property type="match status" value="1"/>
</dbReference>
<evidence type="ECO:0000256" key="1">
    <source>
        <dbReference type="SAM" id="SignalP"/>
    </source>
</evidence>
<evidence type="ECO:0000313" key="3">
    <source>
        <dbReference type="Proteomes" id="UP000006729"/>
    </source>
</evidence>
<protein>
    <recommendedName>
        <fullName evidence="4">CASP-like protein</fullName>
    </recommendedName>
</protein>
<dbReference type="InParanoid" id="U5FZX3"/>